<protein>
    <recommendedName>
        <fullName evidence="1">Sulfatase N-terminal domain-containing protein</fullName>
    </recommendedName>
</protein>
<dbReference type="Pfam" id="PF00884">
    <property type="entry name" value="Sulfatase"/>
    <property type="match status" value="1"/>
</dbReference>
<feature type="domain" description="Sulfatase N-terminal" evidence="1">
    <location>
        <begin position="2"/>
        <end position="326"/>
    </location>
</feature>
<dbReference type="EMBL" id="PFJG01000068">
    <property type="protein sequence ID" value="PIX67789.1"/>
    <property type="molecule type" value="Genomic_DNA"/>
</dbReference>
<feature type="non-terminal residue" evidence="2">
    <location>
        <position position="1"/>
    </location>
</feature>
<name>A0A2M7LIF4_9BACT</name>
<dbReference type="PANTHER" id="PTHR46615">
    <property type="entry name" value="ARYLSULFATASE K"/>
    <property type="match status" value="1"/>
</dbReference>
<dbReference type="InterPro" id="IPR017850">
    <property type="entry name" value="Alkaline_phosphatase_core_sf"/>
</dbReference>
<dbReference type="Proteomes" id="UP000229531">
    <property type="component" value="Unassembled WGS sequence"/>
</dbReference>
<proteinExistence type="predicted"/>
<dbReference type="InterPro" id="IPR000917">
    <property type="entry name" value="Sulfatase_N"/>
</dbReference>
<reference evidence="3" key="1">
    <citation type="submission" date="2017-09" db="EMBL/GenBank/DDBJ databases">
        <title>Depth-based differentiation of microbial function through sediment-hosted aquifers and enrichment of novel symbionts in the deep terrestrial subsurface.</title>
        <authorList>
            <person name="Probst A.J."/>
            <person name="Ladd B."/>
            <person name="Jarett J.K."/>
            <person name="Geller-Mcgrath D.E."/>
            <person name="Sieber C.M.K."/>
            <person name="Emerson J.B."/>
            <person name="Anantharaman K."/>
            <person name="Thomas B.C."/>
            <person name="Malmstrom R."/>
            <person name="Stieglmeier M."/>
            <person name="Klingl A."/>
            <person name="Woyke T."/>
            <person name="Ryan C.M."/>
            <person name="Banfield J.F."/>
        </authorList>
    </citation>
    <scope>NUCLEOTIDE SEQUENCE [LARGE SCALE GENOMIC DNA]</scope>
</reference>
<dbReference type="SUPFAM" id="SSF53649">
    <property type="entry name" value="Alkaline phosphatase-like"/>
    <property type="match status" value="1"/>
</dbReference>
<dbReference type="GO" id="GO:0015024">
    <property type="term" value="F:glucuronate-2-sulfatase activity"/>
    <property type="evidence" value="ECO:0007669"/>
    <property type="project" value="TreeGrafter"/>
</dbReference>
<comment type="caution">
    <text evidence="2">The sequence shown here is derived from an EMBL/GenBank/DDBJ whole genome shotgun (WGS) entry which is preliminary data.</text>
</comment>
<evidence type="ECO:0000313" key="3">
    <source>
        <dbReference type="Proteomes" id="UP000229531"/>
    </source>
</evidence>
<evidence type="ECO:0000313" key="2">
    <source>
        <dbReference type="EMBL" id="PIX67789.1"/>
    </source>
</evidence>
<dbReference type="Gene3D" id="3.40.720.10">
    <property type="entry name" value="Alkaline Phosphatase, subunit A"/>
    <property type="match status" value="1"/>
</dbReference>
<dbReference type="GO" id="GO:0004065">
    <property type="term" value="F:arylsulfatase activity"/>
    <property type="evidence" value="ECO:0007669"/>
    <property type="project" value="TreeGrafter"/>
</dbReference>
<accession>A0A2M7LIF4</accession>
<dbReference type="PANTHER" id="PTHR46615:SF1">
    <property type="entry name" value="ARYLSULFATASE K"/>
    <property type="match status" value="1"/>
</dbReference>
<gene>
    <name evidence="2" type="ORF">COZ41_03105</name>
</gene>
<organism evidence="2 3">
    <name type="scientific">Candidatus Shapirobacteria bacterium CG_4_10_14_3_um_filter_35_13</name>
    <dbReference type="NCBI Taxonomy" id="1974873"/>
    <lineage>
        <taxon>Bacteria</taxon>
        <taxon>Candidatus Shapironibacteriota</taxon>
    </lineage>
</organism>
<dbReference type="InterPro" id="IPR051849">
    <property type="entry name" value="GAG-degrading_sulfatase"/>
</dbReference>
<evidence type="ECO:0000259" key="1">
    <source>
        <dbReference type="Pfam" id="PF00884"/>
    </source>
</evidence>
<dbReference type="AlphaFoldDB" id="A0A2M7LIF4"/>
<sequence length="446" mass="51020">FNDYTFNDYKRVTSPNIDNLARHSLIFRNAYTVASWTLPSGISLFSGLYPFTHGVMNRNDGSYLNEETITIIEVLKALGYKTAAFTGGFDYDPIFGLTNRFEKNFYSEPMRSRKWKMTNYDKNFGKIASSTKEAIDWLKVRQTSKPFFLFIQGYDTHCPFTPNGKGGIFDPLYENKNNIDFSGCIQTRSSSQPKEINSEKIWQVFSVVKIGQKPETLFLTNRDIEHLVALYDEEIYEADKNIGNLLETIKELGMDKNTIIILLSEHGDYLGENGQFMRGGSIIGTFGEEAMRIPLIISIPNVQPKVFDQLVSIVDMAPTIADILGVNFKTTQGISFYPLIRDNAKKVREAVYGGSIFSPRINNFFFKEKSITEMIKEGNWKLIKEVIFNSSNGFIEEKYKLYNLQKDPNENISIASDYPSIVKDLKEKLNVWRKSVAPKEDEEDNK</sequence>